<evidence type="ECO:0000256" key="2">
    <source>
        <dbReference type="ARBA" id="ARBA00022692"/>
    </source>
</evidence>
<evidence type="ECO:0000256" key="4">
    <source>
        <dbReference type="ARBA" id="ARBA00023136"/>
    </source>
</evidence>
<feature type="transmembrane region" description="Helical" evidence="5">
    <location>
        <begin position="134"/>
        <end position="154"/>
    </location>
</feature>
<dbReference type="PANTHER" id="PTHR42718">
    <property type="entry name" value="MAJOR FACILITATOR SUPERFAMILY MULTIDRUG TRANSPORTER MFSC"/>
    <property type="match status" value="1"/>
</dbReference>
<evidence type="ECO:0000256" key="1">
    <source>
        <dbReference type="ARBA" id="ARBA00004651"/>
    </source>
</evidence>
<dbReference type="InterPro" id="IPR036259">
    <property type="entry name" value="MFS_trans_sf"/>
</dbReference>
<sequence length="476" mass="48933">MRNKSQLAVLSLAAFMASLDVFIVNVAFDDIGADLGARSVSELSWVLNAYAIVYAALLVPAGRAADRYGRKGGFLLGLALFTAASAACALADEVWVLVAFRMIQALGAALLTPASLGLVVASAPPEERVRAVRIWAATGAVAAALGPVVGGLLVEASWRWIFLVNVPVGALALVAAARIVRPSRDPSVTRLPDLGGAALLATGVGALTLGLVQGPAWGWLSLRSGAAWAVAVLALLGFVLRSRRHPVPLVEPALLRVRTFAWANVTVLLFSVTFAASLLSVVLWMQQVWGWSAIRTGLGVAPGPLMVPLFAALTQRVRIPIWNAVSLGCLLLAAGGLVNAARLGAQPDYLTDFLPGWLIGGAGVGLALPSMLAASTAELPPARAATGSAVVNMSRQIGTAVGVAMLAAVLGTPVGYPATHAAFTHVWWAMAAFGALAAVTAFGMNPRRRGGTVGAPLIEEARCAAPSHSSPVAPSS</sequence>
<keyword evidence="3 5" id="KW-1133">Transmembrane helix</keyword>
<dbReference type="InterPro" id="IPR005829">
    <property type="entry name" value="Sugar_transporter_CS"/>
</dbReference>
<name>A0A8J4DWE1_9ACTN</name>
<dbReference type="RefSeq" id="WP_203905822.1">
    <property type="nucleotide sequence ID" value="NZ_BOPF01000082.1"/>
</dbReference>
<dbReference type="InterPro" id="IPR011701">
    <property type="entry name" value="MFS"/>
</dbReference>
<dbReference type="InterPro" id="IPR020846">
    <property type="entry name" value="MFS_dom"/>
</dbReference>
<feature type="transmembrane region" description="Helical" evidence="5">
    <location>
        <begin position="397"/>
        <end position="416"/>
    </location>
</feature>
<evidence type="ECO:0000313" key="8">
    <source>
        <dbReference type="Proteomes" id="UP000619260"/>
    </source>
</evidence>
<feature type="transmembrane region" description="Helical" evidence="5">
    <location>
        <begin position="191"/>
        <end position="211"/>
    </location>
</feature>
<feature type="domain" description="Major facilitator superfamily (MFS) profile" evidence="6">
    <location>
        <begin position="6"/>
        <end position="449"/>
    </location>
</feature>
<dbReference type="PRINTS" id="PR01036">
    <property type="entry name" value="TCRTETB"/>
</dbReference>
<keyword evidence="4 5" id="KW-0472">Membrane</keyword>
<dbReference type="CDD" id="cd17321">
    <property type="entry name" value="MFS_MMR_MDR_like"/>
    <property type="match status" value="1"/>
</dbReference>
<dbReference type="AlphaFoldDB" id="A0A8J4DWE1"/>
<dbReference type="GO" id="GO:0022857">
    <property type="term" value="F:transmembrane transporter activity"/>
    <property type="evidence" value="ECO:0007669"/>
    <property type="project" value="InterPro"/>
</dbReference>
<evidence type="ECO:0000259" key="6">
    <source>
        <dbReference type="PROSITE" id="PS50850"/>
    </source>
</evidence>
<feature type="transmembrane region" description="Helical" evidence="5">
    <location>
        <begin position="74"/>
        <end position="96"/>
    </location>
</feature>
<evidence type="ECO:0000256" key="3">
    <source>
        <dbReference type="ARBA" id="ARBA00022989"/>
    </source>
</evidence>
<reference evidence="7" key="1">
    <citation type="submission" date="2021-01" db="EMBL/GenBank/DDBJ databases">
        <title>Whole genome shotgun sequence of Virgisporangium aliadipatigenens NBRC 105644.</title>
        <authorList>
            <person name="Komaki H."/>
            <person name="Tamura T."/>
        </authorList>
    </citation>
    <scope>NUCLEOTIDE SEQUENCE</scope>
    <source>
        <strain evidence="7">NBRC 105644</strain>
    </source>
</reference>
<dbReference type="Gene3D" id="1.20.1720.10">
    <property type="entry name" value="Multidrug resistance protein D"/>
    <property type="match status" value="1"/>
</dbReference>
<dbReference type="PROSITE" id="PS00216">
    <property type="entry name" value="SUGAR_TRANSPORT_1"/>
    <property type="match status" value="1"/>
</dbReference>
<dbReference type="Gene3D" id="1.20.1250.20">
    <property type="entry name" value="MFS general substrate transporter like domains"/>
    <property type="match status" value="1"/>
</dbReference>
<organism evidence="7 8">
    <name type="scientific">Virgisporangium aliadipatigenens</name>
    <dbReference type="NCBI Taxonomy" id="741659"/>
    <lineage>
        <taxon>Bacteria</taxon>
        <taxon>Bacillati</taxon>
        <taxon>Actinomycetota</taxon>
        <taxon>Actinomycetes</taxon>
        <taxon>Micromonosporales</taxon>
        <taxon>Micromonosporaceae</taxon>
        <taxon>Virgisporangium</taxon>
    </lineage>
</organism>
<dbReference type="PROSITE" id="PS50850">
    <property type="entry name" value="MFS"/>
    <property type="match status" value="1"/>
</dbReference>
<feature type="transmembrane region" description="Helical" evidence="5">
    <location>
        <begin position="325"/>
        <end position="345"/>
    </location>
</feature>
<protein>
    <submittedName>
        <fullName evidence="7">MFS transporter</fullName>
    </submittedName>
</protein>
<feature type="transmembrane region" description="Helical" evidence="5">
    <location>
        <begin position="422"/>
        <end position="442"/>
    </location>
</feature>
<feature type="transmembrane region" description="Helical" evidence="5">
    <location>
        <begin position="291"/>
        <end position="313"/>
    </location>
</feature>
<accession>A0A8J4DWE1</accession>
<gene>
    <name evidence="7" type="ORF">Val02_93070</name>
</gene>
<feature type="transmembrane region" description="Helical" evidence="5">
    <location>
        <begin position="43"/>
        <end position="62"/>
    </location>
</feature>
<keyword evidence="8" id="KW-1185">Reference proteome</keyword>
<proteinExistence type="predicted"/>
<feature type="transmembrane region" description="Helical" evidence="5">
    <location>
        <begin position="217"/>
        <end position="240"/>
    </location>
</feature>
<dbReference type="PANTHER" id="PTHR42718:SF48">
    <property type="entry name" value="CONSERVED TWO-DOMAIN MEMBRANE PROTEIN-RELATED"/>
    <property type="match status" value="1"/>
</dbReference>
<evidence type="ECO:0000256" key="5">
    <source>
        <dbReference type="SAM" id="Phobius"/>
    </source>
</evidence>
<dbReference type="EMBL" id="BOPF01000082">
    <property type="protein sequence ID" value="GIJ52421.1"/>
    <property type="molecule type" value="Genomic_DNA"/>
</dbReference>
<dbReference type="Proteomes" id="UP000619260">
    <property type="component" value="Unassembled WGS sequence"/>
</dbReference>
<evidence type="ECO:0000313" key="7">
    <source>
        <dbReference type="EMBL" id="GIJ52421.1"/>
    </source>
</evidence>
<dbReference type="SUPFAM" id="SSF103473">
    <property type="entry name" value="MFS general substrate transporter"/>
    <property type="match status" value="1"/>
</dbReference>
<keyword evidence="2 5" id="KW-0812">Transmembrane</keyword>
<feature type="transmembrane region" description="Helical" evidence="5">
    <location>
        <begin position="261"/>
        <end position="285"/>
    </location>
</feature>
<feature type="transmembrane region" description="Helical" evidence="5">
    <location>
        <begin position="357"/>
        <end position="377"/>
    </location>
</feature>
<dbReference type="Pfam" id="PF07690">
    <property type="entry name" value="MFS_1"/>
    <property type="match status" value="1"/>
</dbReference>
<dbReference type="GO" id="GO:0005886">
    <property type="term" value="C:plasma membrane"/>
    <property type="evidence" value="ECO:0007669"/>
    <property type="project" value="UniProtKB-SubCell"/>
</dbReference>
<feature type="transmembrane region" description="Helical" evidence="5">
    <location>
        <begin position="102"/>
        <end position="122"/>
    </location>
</feature>
<comment type="caution">
    <text evidence="7">The sequence shown here is derived from an EMBL/GenBank/DDBJ whole genome shotgun (WGS) entry which is preliminary data.</text>
</comment>
<feature type="transmembrane region" description="Helical" evidence="5">
    <location>
        <begin position="160"/>
        <end position="179"/>
    </location>
</feature>
<comment type="subcellular location">
    <subcellularLocation>
        <location evidence="1">Cell membrane</location>
        <topology evidence="1">Multi-pass membrane protein</topology>
    </subcellularLocation>
</comment>